<evidence type="ECO:0000256" key="10">
    <source>
        <dbReference type="ARBA" id="ARBA00023251"/>
    </source>
</evidence>
<comment type="subcellular location">
    <subcellularLocation>
        <location evidence="1 14">Cell membrane</location>
        <topology evidence="1 14">Multi-pass membrane protein</topology>
    </subcellularLocation>
</comment>
<evidence type="ECO:0000256" key="3">
    <source>
        <dbReference type="ARBA" id="ARBA00012374"/>
    </source>
</evidence>
<gene>
    <name evidence="14" type="primary">uppP</name>
    <name evidence="15" type="ORF">US95_C0005G0013</name>
</gene>
<comment type="miscellaneous">
    <text evidence="14">Bacitracin is thought to be involved in the inhibition of peptidoglycan synthesis by sequestering undecaprenyl diphosphate, thereby reducing the pool of lipid carrier available.</text>
</comment>
<evidence type="ECO:0000256" key="5">
    <source>
        <dbReference type="ARBA" id="ARBA00022475"/>
    </source>
</evidence>
<feature type="transmembrane region" description="Helical" evidence="14">
    <location>
        <begin position="95"/>
        <end position="115"/>
    </location>
</feature>
<dbReference type="Proteomes" id="UP000034738">
    <property type="component" value="Unassembled WGS sequence"/>
</dbReference>
<dbReference type="GO" id="GO:0046677">
    <property type="term" value="P:response to antibiotic"/>
    <property type="evidence" value="ECO:0007669"/>
    <property type="project" value="UniProtKB-UniRule"/>
</dbReference>
<dbReference type="GO" id="GO:0009252">
    <property type="term" value="P:peptidoglycan biosynthetic process"/>
    <property type="evidence" value="ECO:0007669"/>
    <property type="project" value="UniProtKB-KW"/>
</dbReference>
<reference evidence="15 16" key="1">
    <citation type="journal article" date="2015" name="Nature">
        <title>rRNA introns, odd ribosomes, and small enigmatic genomes across a large radiation of phyla.</title>
        <authorList>
            <person name="Brown C.T."/>
            <person name="Hug L.A."/>
            <person name="Thomas B.C."/>
            <person name="Sharon I."/>
            <person name="Castelle C.J."/>
            <person name="Singh A."/>
            <person name="Wilkins M.J."/>
            <person name="Williams K.H."/>
            <person name="Banfield J.F."/>
        </authorList>
    </citation>
    <scope>NUCLEOTIDE SEQUENCE [LARGE SCALE GENOMIC DNA]</scope>
</reference>
<keyword evidence="9 14" id="KW-0472">Membrane</keyword>
<dbReference type="GO" id="GO:0071555">
    <property type="term" value="P:cell wall organization"/>
    <property type="evidence" value="ECO:0007669"/>
    <property type="project" value="UniProtKB-KW"/>
</dbReference>
<proteinExistence type="inferred from homology"/>
<dbReference type="GO" id="GO:0050380">
    <property type="term" value="F:undecaprenyl-diphosphatase activity"/>
    <property type="evidence" value="ECO:0007669"/>
    <property type="project" value="UniProtKB-UniRule"/>
</dbReference>
<sequence length="245" mass="26716">MNIFQSALLGIIQGLTEFLPVSSSGHLVLVQSLIPNFSQEGILFDTFLHFGTILAVLVFYFNRIIKLKFNEIKILAIATIPAVVVGFILKDGIDAIFQNTTLVGFALIVTGLMNLRTDEHKEITDTVDIKNGIIIGLFQAFAILPGISRSGSTIFGGTLLGVKKEKAAEYSFLLSIPAVLGANLLEIIKSGEDFVLLPEYIVGIICSFVFGLICIKVLLNMLSTNKFKYFGYYCILVGVVSLIAK</sequence>
<dbReference type="PANTHER" id="PTHR30622">
    <property type="entry name" value="UNDECAPRENYL-DIPHOSPHATASE"/>
    <property type="match status" value="1"/>
</dbReference>
<organism evidence="15 16">
    <name type="scientific">Candidatus Woesebacteria bacterium GW2011_GWB1_38_5</name>
    <dbReference type="NCBI Taxonomy" id="1618568"/>
    <lineage>
        <taxon>Bacteria</taxon>
        <taxon>Candidatus Woeseibacteriota</taxon>
    </lineage>
</organism>
<dbReference type="EMBL" id="LBUY01000005">
    <property type="protein sequence ID" value="KKQ75360.1"/>
    <property type="molecule type" value="Genomic_DNA"/>
</dbReference>
<keyword evidence="14" id="KW-0133">Cell shape</keyword>
<evidence type="ECO:0000256" key="7">
    <source>
        <dbReference type="ARBA" id="ARBA00022801"/>
    </source>
</evidence>
<evidence type="ECO:0000313" key="16">
    <source>
        <dbReference type="Proteomes" id="UP000034738"/>
    </source>
</evidence>
<name>A0A0G0KIL2_9BACT</name>
<comment type="catalytic activity">
    <reaction evidence="13 14">
        <text>di-trans,octa-cis-undecaprenyl diphosphate + H2O = di-trans,octa-cis-undecaprenyl phosphate + phosphate + H(+)</text>
        <dbReference type="Rhea" id="RHEA:28094"/>
        <dbReference type="ChEBI" id="CHEBI:15377"/>
        <dbReference type="ChEBI" id="CHEBI:15378"/>
        <dbReference type="ChEBI" id="CHEBI:43474"/>
        <dbReference type="ChEBI" id="CHEBI:58405"/>
        <dbReference type="ChEBI" id="CHEBI:60392"/>
        <dbReference type="EC" id="3.6.1.27"/>
    </reaction>
</comment>
<evidence type="ECO:0000256" key="6">
    <source>
        <dbReference type="ARBA" id="ARBA00022692"/>
    </source>
</evidence>
<dbReference type="HAMAP" id="MF_01006">
    <property type="entry name" value="Undec_diphosphatase"/>
    <property type="match status" value="1"/>
</dbReference>
<evidence type="ECO:0000256" key="8">
    <source>
        <dbReference type="ARBA" id="ARBA00022989"/>
    </source>
</evidence>
<comment type="function">
    <text evidence="14">Catalyzes the dephosphorylation of undecaprenyl diphosphate (UPP). Confers resistance to bacitracin.</text>
</comment>
<feature type="transmembrane region" description="Helical" evidence="14">
    <location>
        <begin position="200"/>
        <end position="221"/>
    </location>
</feature>
<comment type="similarity">
    <text evidence="2 14">Belongs to the UppP family.</text>
</comment>
<evidence type="ECO:0000256" key="2">
    <source>
        <dbReference type="ARBA" id="ARBA00010621"/>
    </source>
</evidence>
<keyword evidence="10 14" id="KW-0046">Antibiotic resistance</keyword>
<feature type="transmembrane region" description="Helical" evidence="14">
    <location>
        <begin position="72"/>
        <end position="89"/>
    </location>
</feature>
<keyword evidence="6 14" id="KW-0812">Transmembrane</keyword>
<evidence type="ECO:0000256" key="13">
    <source>
        <dbReference type="ARBA" id="ARBA00047594"/>
    </source>
</evidence>
<keyword evidence="14" id="KW-0573">Peptidoglycan synthesis</keyword>
<evidence type="ECO:0000256" key="9">
    <source>
        <dbReference type="ARBA" id="ARBA00023136"/>
    </source>
</evidence>
<evidence type="ECO:0000313" key="15">
    <source>
        <dbReference type="EMBL" id="KKQ75360.1"/>
    </source>
</evidence>
<keyword evidence="5 14" id="KW-1003">Cell membrane</keyword>
<dbReference type="AlphaFoldDB" id="A0A0G0KIL2"/>
<protein>
    <recommendedName>
        <fullName evidence="4 14">Undecaprenyl-diphosphatase</fullName>
        <ecNumber evidence="3 14">3.6.1.27</ecNumber>
    </recommendedName>
    <alternativeName>
        <fullName evidence="12 14">Bacitracin resistance protein</fullName>
    </alternativeName>
    <alternativeName>
        <fullName evidence="11 14">Undecaprenyl pyrophosphate phosphatase</fullName>
    </alternativeName>
</protein>
<feature type="transmembrane region" description="Helical" evidence="14">
    <location>
        <begin position="127"/>
        <end position="147"/>
    </location>
</feature>
<evidence type="ECO:0000256" key="1">
    <source>
        <dbReference type="ARBA" id="ARBA00004651"/>
    </source>
</evidence>
<comment type="caution">
    <text evidence="15">The sequence shown here is derived from an EMBL/GenBank/DDBJ whole genome shotgun (WGS) entry which is preliminary data.</text>
</comment>
<evidence type="ECO:0000256" key="14">
    <source>
        <dbReference type="HAMAP-Rule" id="MF_01006"/>
    </source>
</evidence>
<evidence type="ECO:0000256" key="4">
    <source>
        <dbReference type="ARBA" id="ARBA00021581"/>
    </source>
</evidence>
<feature type="transmembrane region" description="Helical" evidence="14">
    <location>
        <begin position="42"/>
        <end position="60"/>
    </location>
</feature>
<keyword evidence="7 14" id="KW-0378">Hydrolase</keyword>
<dbReference type="PANTHER" id="PTHR30622:SF2">
    <property type="entry name" value="UNDECAPRENYL-DIPHOSPHATASE"/>
    <property type="match status" value="1"/>
</dbReference>
<dbReference type="PATRIC" id="fig|1618568.3.peg.136"/>
<dbReference type="Pfam" id="PF02673">
    <property type="entry name" value="BacA"/>
    <property type="match status" value="1"/>
</dbReference>
<evidence type="ECO:0000256" key="12">
    <source>
        <dbReference type="ARBA" id="ARBA00032932"/>
    </source>
</evidence>
<evidence type="ECO:0000256" key="11">
    <source>
        <dbReference type="ARBA" id="ARBA00032707"/>
    </source>
</evidence>
<dbReference type="GO" id="GO:0008360">
    <property type="term" value="P:regulation of cell shape"/>
    <property type="evidence" value="ECO:0007669"/>
    <property type="project" value="UniProtKB-KW"/>
</dbReference>
<dbReference type="EC" id="3.6.1.27" evidence="3 14"/>
<keyword evidence="8 14" id="KW-1133">Transmembrane helix</keyword>
<dbReference type="GO" id="GO:0005886">
    <property type="term" value="C:plasma membrane"/>
    <property type="evidence" value="ECO:0007669"/>
    <property type="project" value="UniProtKB-SubCell"/>
</dbReference>
<accession>A0A0G0KIL2</accession>
<keyword evidence="14" id="KW-0961">Cell wall biogenesis/degradation</keyword>
<dbReference type="InterPro" id="IPR003824">
    <property type="entry name" value="UppP"/>
</dbReference>
<feature type="transmembrane region" description="Helical" evidence="14">
    <location>
        <begin position="227"/>
        <end position="244"/>
    </location>
</feature>